<dbReference type="EMBL" id="PDCK01000021">
    <property type="protein sequence ID" value="PRQ60930.1"/>
    <property type="molecule type" value="Genomic_DNA"/>
</dbReference>
<sequence length="68" mass="7918">MLLSESIYNFQYISSNFYFLCLLFQYSYPAGNGRLILTLSDILNVGNKQYHVYICERKKKKRVQAGGV</sequence>
<proteinExistence type="predicted"/>
<gene>
    <name evidence="1" type="ORF">RchiOBHm_Chr0c22g0500481</name>
</gene>
<dbReference type="Proteomes" id="UP000238479">
    <property type="component" value="Unassembled WGS sequence"/>
</dbReference>
<name>A0A2P6SQG1_ROSCH</name>
<organism evidence="1 2">
    <name type="scientific">Rosa chinensis</name>
    <name type="common">China rose</name>
    <dbReference type="NCBI Taxonomy" id="74649"/>
    <lineage>
        <taxon>Eukaryota</taxon>
        <taxon>Viridiplantae</taxon>
        <taxon>Streptophyta</taxon>
        <taxon>Embryophyta</taxon>
        <taxon>Tracheophyta</taxon>
        <taxon>Spermatophyta</taxon>
        <taxon>Magnoliopsida</taxon>
        <taxon>eudicotyledons</taxon>
        <taxon>Gunneridae</taxon>
        <taxon>Pentapetalae</taxon>
        <taxon>rosids</taxon>
        <taxon>fabids</taxon>
        <taxon>Rosales</taxon>
        <taxon>Rosaceae</taxon>
        <taxon>Rosoideae</taxon>
        <taxon>Rosoideae incertae sedis</taxon>
        <taxon>Rosa</taxon>
    </lineage>
</organism>
<reference evidence="1 2" key="1">
    <citation type="journal article" date="2018" name="Nat. Genet.">
        <title>The Rosa genome provides new insights in the design of modern roses.</title>
        <authorList>
            <person name="Bendahmane M."/>
        </authorList>
    </citation>
    <scope>NUCLEOTIDE SEQUENCE [LARGE SCALE GENOMIC DNA]</scope>
    <source>
        <strain evidence="2">cv. Old Blush</strain>
    </source>
</reference>
<evidence type="ECO:0000313" key="1">
    <source>
        <dbReference type="EMBL" id="PRQ60930.1"/>
    </source>
</evidence>
<evidence type="ECO:0000313" key="2">
    <source>
        <dbReference type="Proteomes" id="UP000238479"/>
    </source>
</evidence>
<keyword evidence="2" id="KW-1185">Reference proteome</keyword>
<protein>
    <submittedName>
        <fullName evidence="1">Uncharacterized protein</fullName>
    </submittedName>
</protein>
<comment type="caution">
    <text evidence="1">The sequence shown here is derived from an EMBL/GenBank/DDBJ whole genome shotgun (WGS) entry which is preliminary data.</text>
</comment>
<accession>A0A2P6SQG1</accession>
<dbReference type="AlphaFoldDB" id="A0A2P6SQG1"/>
<dbReference type="Gramene" id="PRQ60930">
    <property type="protein sequence ID" value="PRQ60930"/>
    <property type="gene ID" value="RchiOBHm_Chr0c22g0500481"/>
</dbReference>